<dbReference type="RefSeq" id="XP_016600668.1">
    <property type="nucleotide sequence ID" value="XM_016744748.1"/>
</dbReference>
<dbReference type="GO" id="GO:0005506">
    <property type="term" value="F:iron ion binding"/>
    <property type="evidence" value="ECO:0007669"/>
    <property type="project" value="InterPro"/>
</dbReference>
<dbReference type="PhylomeDB" id="A0A0A2I691"/>
<dbReference type="CDD" id="cd11060">
    <property type="entry name" value="CYP57A1-like"/>
    <property type="match status" value="1"/>
</dbReference>
<dbReference type="OrthoDB" id="3934656at2759"/>
<keyword evidence="10" id="KW-1133">Transmembrane helix</keyword>
<dbReference type="GO" id="GO:0043386">
    <property type="term" value="P:mycotoxin biosynthetic process"/>
    <property type="evidence" value="ECO:0007669"/>
    <property type="project" value="UniProtKB-ARBA"/>
</dbReference>
<dbReference type="PANTHER" id="PTHR24305:SF229">
    <property type="entry name" value="P450, PUTATIVE (EUROFUNG)-RELATED"/>
    <property type="match status" value="1"/>
</dbReference>
<dbReference type="GO" id="GO:0016705">
    <property type="term" value="F:oxidoreductase activity, acting on paired donors, with incorporation or reduction of molecular oxygen"/>
    <property type="evidence" value="ECO:0007669"/>
    <property type="project" value="InterPro"/>
</dbReference>
<organism evidence="11 12">
    <name type="scientific">Penicillium expansum</name>
    <name type="common">Blue mold rot fungus</name>
    <dbReference type="NCBI Taxonomy" id="27334"/>
    <lineage>
        <taxon>Eukaryota</taxon>
        <taxon>Fungi</taxon>
        <taxon>Dikarya</taxon>
        <taxon>Ascomycota</taxon>
        <taxon>Pezizomycotina</taxon>
        <taxon>Eurotiomycetes</taxon>
        <taxon>Eurotiomycetidae</taxon>
        <taxon>Eurotiales</taxon>
        <taxon>Aspergillaceae</taxon>
        <taxon>Penicillium</taxon>
    </lineage>
</organism>
<dbReference type="AlphaFoldDB" id="A0A0A2I691"/>
<dbReference type="FunFam" id="1.10.630.10:FF:000050">
    <property type="entry name" value="Cytochrome P450 monooxygenase"/>
    <property type="match status" value="1"/>
</dbReference>
<dbReference type="STRING" id="27334.A0A0A2I691"/>
<feature type="transmembrane region" description="Helical" evidence="10">
    <location>
        <begin position="16"/>
        <end position="34"/>
    </location>
</feature>
<evidence type="ECO:0000256" key="7">
    <source>
        <dbReference type="ARBA" id="ARBA00023033"/>
    </source>
</evidence>
<keyword evidence="5 9" id="KW-0560">Oxidoreductase</keyword>
<reference evidence="11 12" key="1">
    <citation type="journal article" date="2015" name="Mol. Plant Microbe Interact.">
        <title>Genome, transcriptome, and functional analyses of Penicillium expansum provide new insights into secondary metabolism and pathogenicity.</title>
        <authorList>
            <person name="Ballester A.R."/>
            <person name="Marcet-Houben M."/>
            <person name="Levin E."/>
            <person name="Sela N."/>
            <person name="Selma-Lazaro C."/>
            <person name="Carmona L."/>
            <person name="Wisniewski M."/>
            <person name="Droby S."/>
            <person name="Gonzalez-Candelas L."/>
            <person name="Gabaldon T."/>
        </authorList>
    </citation>
    <scope>NUCLEOTIDE SEQUENCE [LARGE SCALE GENOMIC DNA]</scope>
    <source>
        <strain evidence="11 12">MD-8</strain>
    </source>
</reference>
<evidence type="ECO:0000313" key="12">
    <source>
        <dbReference type="Proteomes" id="UP000030143"/>
    </source>
</evidence>
<evidence type="ECO:0000256" key="3">
    <source>
        <dbReference type="ARBA" id="ARBA00022617"/>
    </source>
</evidence>
<protein>
    <submittedName>
        <fullName evidence="11">Cytochrome P450, E-class, group I</fullName>
    </submittedName>
</protein>
<evidence type="ECO:0000256" key="4">
    <source>
        <dbReference type="ARBA" id="ARBA00022723"/>
    </source>
</evidence>
<dbReference type="Proteomes" id="UP000030143">
    <property type="component" value="Unassembled WGS sequence"/>
</dbReference>
<keyword evidence="10" id="KW-0812">Transmembrane</keyword>
<dbReference type="Gene3D" id="1.10.630.10">
    <property type="entry name" value="Cytochrome P450"/>
    <property type="match status" value="1"/>
</dbReference>
<evidence type="ECO:0000256" key="10">
    <source>
        <dbReference type="SAM" id="Phobius"/>
    </source>
</evidence>
<feature type="binding site" description="axial binding residue" evidence="8">
    <location>
        <position position="460"/>
    </location>
    <ligand>
        <name>heme</name>
        <dbReference type="ChEBI" id="CHEBI:30413"/>
    </ligand>
    <ligandPart>
        <name>Fe</name>
        <dbReference type="ChEBI" id="CHEBI:18248"/>
    </ligandPart>
</feature>
<dbReference type="SUPFAM" id="SSF48264">
    <property type="entry name" value="Cytochrome P450"/>
    <property type="match status" value="1"/>
</dbReference>
<dbReference type="Pfam" id="PF00067">
    <property type="entry name" value="p450"/>
    <property type="match status" value="1"/>
</dbReference>
<comment type="caution">
    <text evidence="11">The sequence shown here is derived from an EMBL/GenBank/DDBJ whole genome shotgun (WGS) entry which is preliminary data.</text>
</comment>
<comment type="cofactor">
    <cofactor evidence="1 8">
        <name>heme</name>
        <dbReference type="ChEBI" id="CHEBI:30413"/>
    </cofactor>
</comment>
<dbReference type="PANTHER" id="PTHR24305">
    <property type="entry name" value="CYTOCHROME P450"/>
    <property type="match status" value="1"/>
</dbReference>
<dbReference type="InterPro" id="IPR036396">
    <property type="entry name" value="Cyt_P450_sf"/>
</dbReference>
<keyword evidence="6 8" id="KW-0408">Iron</keyword>
<sequence length="512" mass="57969">MGNFEIFDWKLTFHDLLHGLGLVIATYWTGWIVYTRVFHPLARFPGPFWASVSRAWIVRSVIRGNPHETQRLLHARYGHVVRIAPNELSISDPEAIKIIYGVNSGFIKSDFYLAFRAPYTRYPDHFTSTDEKVHAQRRRIVNGVYTMQSILQSEPYVNKCTEVLLQQLEDIADAKASIDLLEWTRMYAYDVIGELYFSKMFGLMKARGEHLGIMKSTDTLIPAMAISAVMPSYLRSFFMLVGVLFAETRKALSALNDLATAADSAVQSHVQASSSDDSVIRRTDIISKVFNIHRDQGEKLDFQIDDVKLEAFGGYFAGSDTTAIHLSTTLYYILKNPGVYAALNNEIVQATQRGELSFPHISYHEASKLLYLSACIKEGARLHPSVALTMPRKVPSNGCSISGQWIPGGVRVGINPTVVQLDKTVFGDDAEEYNPDRWLKPDADKMNKYILQFGAGSRMCMGKNISLCELYKVIPELLRSYRLELSSPEKDLETSGFWFYKPAPMHIRIYRK</sequence>
<dbReference type="InterPro" id="IPR050121">
    <property type="entry name" value="Cytochrome_P450_monoxygenase"/>
</dbReference>
<dbReference type="InterPro" id="IPR002401">
    <property type="entry name" value="Cyt_P450_E_grp-I"/>
</dbReference>
<proteinExistence type="inferred from homology"/>
<dbReference type="InterPro" id="IPR017972">
    <property type="entry name" value="Cyt_P450_CS"/>
</dbReference>
<evidence type="ECO:0000256" key="1">
    <source>
        <dbReference type="ARBA" id="ARBA00001971"/>
    </source>
</evidence>
<evidence type="ECO:0000256" key="6">
    <source>
        <dbReference type="ARBA" id="ARBA00023004"/>
    </source>
</evidence>
<evidence type="ECO:0000256" key="5">
    <source>
        <dbReference type="ARBA" id="ARBA00023002"/>
    </source>
</evidence>
<evidence type="ECO:0000256" key="2">
    <source>
        <dbReference type="ARBA" id="ARBA00010617"/>
    </source>
</evidence>
<keyword evidence="3 8" id="KW-0349">Heme</keyword>
<dbReference type="PRINTS" id="PR00385">
    <property type="entry name" value="P450"/>
</dbReference>
<keyword evidence="4 8" id="KW-0479">Metal-binding</keyword>
<keyword evidence="7 9" id="KW-0503">Monooxygenase</keyword>
<dbReference type="GO" id="GO:0004497">
    <property type="term" value="F:monooxygenase activity"/>
    <property type="evidence" value="ECO:0007669"/>
    <property type="project" value="UniProtKB-KW"/>
</dbReference>
<dbReference type="InterPro" id="IPR001128">
    <property type="entry name" value="Cyt_P450"/>
</dbReference>
<evidence type="ECO:0000256" key="9">
    <source>
        <dbReference type="RuleBase" id="RU000461"/>
    </source>
</evidence>
<dbReference type="VEuPathDB" id="FungiDB:PEXP_082900"/>
<evidence type="ECO:0000313" key="11">
    <source>
        <dbReference type="EMBL" id="KGO59498.1"/>
    </source>
</evidence>
<dbReference type="PROSITE" id="PS00086">
    <property type="entry name" value="CYTOCHROME_P450"/>
    <property type="match status" value="1"/>
</dbReference>
<keyword evidence="10" id="KW-0472">Membrane</keyword>
<dbReference type="GeneID" id="27680168"/>
<dbReference type="EMBL" id="JQFZ01000094">
    <property type="protein sequence ID" value="KGO59498.1"/>
    <property type="molecule type" value="Genomic_DNA"/>
</dbReference>
<keyword evidence="12" id="KW-1185">Reference proteome</keyword>
<accession>A0A0A2I691</accession>
<name>A0A0A2I691_PENEN</name>
<evidence type="ECO:0000256" key="8">
    <source>
        <dbReference type="PIRSR" id="PIRSR602401-1"/>
    </source>
</evidence>
<gene>
    <name evidence="11" type="ORF">PEX2_074780</name>
</gene>
<dbReference type="GO" id="GO:0020037">
    <property type="term" value="F:heme binding"/>
    <property type="evidence" value="ECO:0007669"/>
    <property type="project" value="InterPro"/>
</dbReference>
<comment type="similarity">
    <text evidence="2 9">Belongs to the cytochrome P450 family.</text>
</comment>
<dbReference type="PRINTS" id="PR00463">
    <property type="entry name" value="EP450I"/>
</dbReference>
<dbReference type="HOGENOM" id="CLU_001570_14_0_1"/>